<evidence type="ECO:0000256" key="1">
    <source>
        <dbReference type="SAM" id="Phobius"/>
    </source>
</evidence>
<name>A0A1K2ILU7_9FLAO</name>
<evidence type="ECO:0000313" key="2">
    <source>
        <dbReference type="EMBL" id="SFZ93278.1"/>
    </source>
</evidence>
<protein>
    <submittedName>
        <fullName evidence="2">Uncharacterized protein</fullName>
    </submittedName>
</protein>
<accession>A0A1K2ILU7</accession>
<proteinExistence type="predicted"/>
<keyword evidence="1" id="KW-0812">Transmembrane</keyword>
<dbReference type="STRING" id="369401.SAMN05428642_10342"/>
<gene>
    <name evidence="2" type="ORF">SAMN05428642_10342</name>
</gene>
<keyword evidence="3" id="KW-1185">Reference proteome</keyword>
<evidence type="ECO:0000313" key="3">
    <source>
        <dbReference type="Proteomes" id="UP000182544"/>
    </source>
</evidence>
<organism evidence="2 3">
    <name type="scientific">Flaviramulus basaltis</name>
    <dbReference type="NCBI Taxonomy" id="369401"/>
    <lineage>
        <taxon>Bacteria</taxon>
        <taxon>Pseudomonadati</taxon>
        <taxon>Bacteroidota</taxon>
        <taxon>Flavobacteriia</taxon>
        <taxon>Flavobacteriales</taxon>
        <taxon>Flavobacteriaceae</taxon>
        <taxon>Flaviramulus</taxon>
    </lineage>
</organism>
<dbReference type="AlphaFoldDB" id="A0A1K2ILU7"/>
<keyword evidence="1" id="KW-1133">Transmembrane helix</keyword>
<feature type="transmembrane region" description="Helical" evidence="1">
    <location>
        <begin position="114"/>
        <end position="133"/>
    </location>
</feature>
<sequence length="165" mass="19414">MKLRRILKIILLICSFVVTGIMVVAVYSLLVNNNTPLNFGMYVNMLICITGILSITYHFKTFKFYKKEKHNKILKDTSLWVSNIIYALLLIYISSRISYSFYKMNKGDTIDSEFYIMYLFCFFVFLLGIFLIIEERWLYKSIKNSETQSHLNGIDNIKGHLDDDL</sequence>
<feature type="transmembrane region" description="Helical" evidence="1">
    <location>
        <begin position="42"/>
        <end position="59"/>
    </location>
</feature>
<dbReference type="Proteomes" id="UP000182544">
    <property type="component" value="Unassembled WGS sequence"/>
</dbReference>
<keyword evidence="1" id="KW-0472">Membrane</keyword>
<dbReference type="EMBL" id="FPKV01000003">
    <property type="protein sequence ID" value="SFZ93278.1"/>
    <property type="molecule type" value="Genomic_DNA"/>
</dbReference>
<feature type="transmembrane region" description="Helical" evidence="1">
    <location>
        <begin position="80"/>
        <end position="102"/>
    </location>
</feature>
<dbReference type="RefSeq" id="WP_143144305.1">
    <property type="nucleotide sequence ID" value="NZ_FPKV01000003.1"/>
</dbReference>
<feature type="transmembrane region" description="Helical" evidence="1">
    <location>
        <begin position="9"/>
        <end position="30"/>
    </location>
</feature>
<reference evidence="2 3" key="1">
    <citation type="submission" date="2016-10" db="EMBL/GenBank/DDBJ databases">
        <authorList>
            <person name="de Groot N.N."/>
        </authorList>
    </citation>
    <scope>NUCLEOTIDE SEQUENCE [LARGE SCALE GENOMIC DNA]</scope>
    <source>
        <strain evidence="2 3">DSM 18180</strain>
    </source>
</reference>